<reference evidence="12" key="1">
    <citation type="submission" date="2013-04" db="EMBL/GenBank/DDBJ databases">
        <authorList>
            <person name="Qu J."/>
            <person name="Murali S.C."/>
            <person name="Bandaranaike D."/>
            <person name="Bellair M."/>
            <person name="Blankenburg K."/>
            <person name="Chao H."/>
            <person name="Dinh H."/>
            <person name="Doddapaneni H."/>
            <person name="Downs B."/>
            <person name="Dugan-Rocha S."/>
            <person name="Elkadiri S."/>
            <person name="Gnanaolivu R.D."/>
            <person name="Hernandez B."/>
            <person name="Javaid M."/>
            <person name="Jayaseelan J.C."/>
            <person name="Lee S."/>
            <person name="Li M."/>
            <person name="Ming W."/>
            <person name="Munidasa M."/>
            <person name="Muniz J."/>
            <person name="Nguyen L."/>
            <person name="Ongeri F."/>
            <person name="Osuji N."/>
            <person name="Pu L.-L."/>
            <person name="Puazo M."/>
            <person name="Qu C."/>
            <person name="Quiroz J."/>
            <person name="Raj R."/>
            <person name="Weissenberger G."/>
            <person name="Xin Y."/>
            <person name="Zou X."/>
            <person name="Han Y."/>
            <person name="Richards S."/>
            <person name="Worley K."/>
            <person name="Muzny D."/>
            <person name="Gibbs R."/>
        </authorList>
    </citation>
    <scope>NUCLEOTIDE SEQUENCE</scope>
    <source>
        <strain evidence="12">Sampled in the wild</strain>
    </source>
</reference>
<evidence type="ECO:0000256" key="4">
    <source>
        <dbReference type="ARBA" id="ARBA00022473"/>
    </source>
</evidence>
<evidence type="ECO:0000256" key="1">
    <source>
        <dbReference type="ARBA" id="ARBA00004613"/>
    </source>
</evidence>
<dbReference type="PANTHER" id="PTHR12990:SF5">
    <property type="entry name" value="MESENCEPHALIC ASTROCYTE-DERIVED NEUROTROPHIC FACTOR HOMOLOG"/>
    <property type="match status" value="1"/>
</dbReference>
<evidence type="ECO:0000256" key="5">
    <source>
        <dbReference type="ARBA" id="ARBA00022525"/>
    </source>
</evidence>
<dbReference type="Gene3D" id="1.10.225.10">
    <property type="entry name" value="Saposin-like"/>
    <property type="match status" value="1"/>
</dbReference>
<dbReference type="InterPro" id="IPR045333">
    <property type="entry name" value="ARMET-like"/>
</dbReference>
<evidence type="ECO:0000256" key="3">
    <source>
        <dbReference type="ARBA" id="ARBA00014267"/>
    </source>
</evidence>
<dbReference type="InterPro" id="IPR036361">
    <property type="entry name" value="SAP_dom_sf"/>
</dbReference>
<keyword evidence="6" id="KW-0732">Signal</keyword>
<gene>
    <name evidence="12" type="ORF">J437_LFUL012535</name>
</gene>
<keyword evidence="7" id="KW-1015">Disulfide bond</keyword>
<evidence type="ECO:0000259" key="10">
    <source>
        <dbReference type="Pfam" id="PF10208"/>
    </source>
</evidence>
<keyword evidence="4" id="KW-0217">Developmental protein</keyword>
<dbReference type="AlphaFoldDB" id="A0A8K0KDF8"/>
<dbReference type="SUPFAM" id="SSF68906">
    <property type="entry name" value="SAP domain"/>
    <property type="match status" value="1"/>
</dbReference>
<dbReference type="Proteomes" id="UP000792457">
    <property type="component" value="Unassembled WGS sequence"/>
</dbReference>
<evidence type="ECO:0000313" key="12">
    <source>
        <dbReference type="EMBL" id="KAG8232392.1"/>
    </source>
</evidence>
<comment type="caution">
    <text evidence="12">The sequence shown here is derived from an EMBL/GenBank/DDBJ whole genome shotgun (WGS) entry which is preliminary data.</text>
</comment>
<evidence type="ECO:0000256" key="7">
    <source>
        <dbReference type="ARBA" id="ARBA00023157"/>
    </source>
</evidence>
<name>A0A8K0KDF8_LADFU</name>
<dbReference type="PANTHER" id="PTHR12990">
    <property type="entry name" value="ARMET-LIKE PROTEIN"/>
    <property type="match status" value="1"/>
</dbReference>
<evidence type="ECO:0000256" key="6">
    <source>
        <dbReference type="ARBA" id="ARBA00022729"/>
    </source>
</evidence>
<dbReference type="GO" id="GO:0031175">
    <property type="term" value="P:neuron projection development"/>
    <property type="evidence" value="ECO:0007669"/>
    <property type="project" value="TreeGrafter"/>
</dbReference>
<feature type="domain" description="ARMET N-terminal" evidence="11">
    <location>
        <begin position="60"/>
        <end position="155"/>
    </location>
</feature>
<dbReference type="OrthoDB" id="5597848at2759"/>
<dbReference type="GO" id="GO:0005615">
    <property type="term" value="C:extracellular space"/>
    <property type="evidence" value="ECO:0007669"/>
    <property type="project" value="TreeGrafter"/>
</dbReference>
<dbReference type="Pfam" id="PF10208">
    <property type="entry name" value="ARMET_C"/>
    <property type="match status" value="1"/>
</dbReference>
<sequence length="206" mass="24081">MKYRQLEKLLEINVEQREELHVSPRDLSGKIGTKMKPQIVLFIFCSLLAVTNVLSLKREDCEVCISVIERFSQSLTDNVKKDTKLIESEFKKFCKNLKGKENRFCYYLGGLEESATGILSELSKPVSWSMPPDKVCEKLKKKDSQICDLRYDKTIDLKTVDLKKLKVRDLKKILADWDETCEGCIEKTDYIKRIEELKPKYMREEL</sequence>
<dbReference type="GO" id="GO:0005783">
    <property type="term" value="C:endoplasmic reticulum"/>
    <property type="evidence" value="ECO:0007669"/>
    <property type="project" value="TreeGrafter"/>
</dbReference>
<evidence type="ECO:0000256" key="8">
    <source>
        <dbReference type="ARBA" id="ARBA00024999"/>
    </source>
</evidence>
<dbReference type="EMBL" id="KZ308615">
    <property type="protein sequence ID" value="KAG8232392.1"/>
    <property type="molecule type" value="Genomic_DNA"/>
</dbReference>
<dbReference type="InterPro" id="IPR019345">
    <property type="entry name" value="ARMET_C"/>
</dbReference>
<keyword evidence="13" id="KW-1185">Reference proteome</keyword>
<evidence type="ECO:0000256" key="2">
    <source>
        <dbReference type="ARBA" id="ARBA00005617"/>
    </source>
</evidence>
<comment type="subcellular location">
    <subcellularLocation>
        <location evidence="1">Secreted</location>
    </subcellularLocation>
</comment>
<keyword evidence="5" id="KW-0964">Secreted</keyword>
<organism evidence="12 13">
    <name type="scientific">Ladona fulva</name>
    <name type="common">Scarce chaser dragonfly</name>
    <name type="synonym">Libellula fulva</name>
    <dbReference type="NCBI Taxonomy" id="123851"/>
    <lineage>
        <taxon>Eukaryota</taxon>
        <taxon>Metazoa</taxon>
        <taxon>Ecdysozoa</taxon>
        <taxon>Arthropoda</taxon>
        <taxon>Hexapoda</taxon>
        <taxon>Insecta</taxon>
        <taxon>Pterygota</taxon>
        <taxon>Palaeoptera</taxon>
        <taxon>Odonata</taxon>
        <taxon>Epiprocta</taxon>
        <taxon>Anisoptera</taxon>
        <taxon>Libelluloidea</taxon>
        <taxon>Libellulidae</taxon>
        <taxon>Ladona</taxon>
    </lineage>
</organism>
<evidence type="ECO:0000259" key="11">
    <source>
        <dbReference type="Pfam" id="PF20145"/>
    </source>
</evidence>
<feature type="domain" description="ARMET C-terminal" evidence="10">
    <location>
        <begin position="159"/>
        <end position="201"/>
    </location>
</feature>
<dbReference type="InterPro" id="IPR045332">
    <property type="entry name" value="ARMET_N"/>
</dbReference>
<reference evidence="12" key="2">
    <citation type="submission" date="2017-10" db="EMBL/GenBank/DDBJ databases">
        <title>Ladona fulva Genome sequencing and assembly.</title>
        <authorList>
            <person name="Murali S."/>
            <person name="Richards S."/>
            <person name="Bandaranaike D."/>
            <person name="Bellair M."/>
            <person name="Blankenburg K."/>
            <person name="Chao H."/>
            <person name="Dinh H."/>
            <person name="Doddapaneni H."/>
            <person name="Dugan-Rocha S."/>
            <person name="Elkadiri S."/>
            <person name="Gnanaolivu R."/>
            <person name="Hernandez B."/>
            <person name="Skinner E."/>
            <person name="Javaid M."/>
            <person name="Lee S."/>
            <person name="Li M."/>
            <person name="Ming W."/>
            <person name="Munidasa M."/>
            <person name="Muniz J."/>
            <person name="Nguyen L."/>
            <person name="Hughes D."/>
            <person name="Osuji N."/>
            <person name="Pu L.-L."/>
            <person name="Puazo M."/>
            <person name="Qu C."/>
            <person name="Quiroz J."/>
            <person name="Raj R."/>
            <person name="Weissenberger G."/>
            <person name="Xin Y."/>
            <person name="Zou X."/>
            <person name="Han Y."/>
            <person name="Worley K."/>
            <person name="Muzny D."/>
            <person name="Gibbs R."/>
        </authorList>
    </citation>
    <scope>NUCLEOTIDE SEQUENCE</scope>
    <source>
        <strain evidence="12">Sampled in the wild</strain>
    </source>
</reference>
<proteinExistence type="inferred from homology"/>
<dbReference type="FunFam" id="1.10.225.10:FF:000003">
    <property type="entry name" value="Mesencephalic astrocyte-derived neurotrophic factor"/>
    <property type="match status" value="1"/>
</dbReference>
<accession>A0A8K0KDF8</accession>
<dbReference type="GO" id="GO:0071542">
    <property type="term" value="P:dopaminergic neuron differentiation"/>
    <property type="evidence" value="ECO:0007669"/>
    <property type="project" value="TreeGrafter"/>
</dbReference>
<dbReference type="FunFam" id="1.10.720.30:FF:000003">
    <property type="entry name" value="Mesencephalic astrocyte-derived neurotrophic factor"/>
    <property type="match status" value="1"/>
</dbReference>
<dbReference type="Gene3D" id="1.10.720.30">
    <property type="entry name" value="SAP domain"/>
    <property type="match status" value="1"/>
</dbReference>
<comment type="similarity">
    <text evidence="2">Belongs to the ARMET family.</text>
</comment>
<evidence type="ECO:0000256" key="9">
    <source>
        <dbReference type="ARBA" id="ARBA00032923"/>
    </source>
</evidence>
<evidence type="ECO:0000313" key="13">
    <source>
        <dbReference type="Proteomes" id="UP000792457"/>
    </source>
</evidence>
<dbReference type="Pfam" id="PF20145">
    <property type="entry name" value="ARMET_N"/>
    <property type="match status" value="1"/>
</dbReference>
<protein>
    <recommendedName>
        <fullName evidence="3">Mesencephalic astrocyte-derived neurotrophic factor homolog</fullName>
    </recommendedName>
    <alternativeName>
        <fullName evidence="9">MANF/CDNF-like protein</fullName>
    </alternativeName>
</protein>
<comment type="function">
    <text evidence="8">Required during the maturation of the embryonic nervous system for maintenance of neuronal and cuticular connectivity. Essential for maintenance of dopaminergic neurons and dopamine levels.</text>
</comment>